<organism evidence="1 2">
    <name type="scientific">Klebsiella phage vB_KpnM_BIS47</name>
    <dbReference type="NCBI Taxonomy" id="1907784"/>
    <lineage>
        <taxon>Viruses</taxon>
        <taxon>Duplodnaviria</taxon>
        <taxon>Heunggongvirae</taxon>
        <taxon>Uroviricota</taxon>
        <taxon>Caudoviricetes</taxon>
        <taxon>Vequintavirinae</taxon>
        <taxon>Mydovirus</taxon>
        <taxon>Mydovirus BIS47</taxon>
    </lineage>
</organism>
<dbReference type="EMBL" id="KY652726">
    <property type="protein sequence ID" value="ARB12587.1"/>
    <property type="molecule type" value="Genomic_DNA"/>
</dbReference>
<reference evidence="1 2" key="1">
    <citation type="submission" date="2017-02" db="EMBL/GenBank/DDBJ databases">
        <title>Genome sequencing and assembly of Klebsiella pneumoniae phages.</title>
        <authorList>
            <person name="Labudda L."/>
            <person name="Strapagiel D."/>
            <person name="Karczewska-Golec J."/>
            <person name="Golec P."/>
        </authorList>
    </citation>
    <scope>NUCLEOTIDE SEQUENCE [LARGE SCALE GENOMIC DNA]</scope>
</reference>
<evidence type="ECO:0000313" key="2">
    <source>
        <dbReference type="Proteomes" id="UP000221691"/>
    </source>
</evidence>
<sequence length="65" mass="7994">MKKDLDLIHNVAFLISELEEYVDELDLSIYDDYSEMKSAQKEVLKLLKNLRRRREHEIQRRRFGR</sequence>
<protein>
    <submittedName>
        <fullName evidence="1">Uncharacterized protein</fullName>
    </submittedName>
</protein>
<dbReference type="RefSeq" id="YP_009832590.1">
    <property type="nucleotide sequence ID" value="NC_048656.1"/>
</dbReference>
<dbReference type="GeneID" id="55632576"/>
<gene>
    <name evidence="1" type="ORF">BIS47_83</name>
</gene>
<dbReference type="Proteomes" id="UP000221691">
    <property type="component" value="Segment"/>
</dbReference>
<evidence type="ECO:0000313" key="1">
    <source>
        <dbReference type="EMBL" id="ARB12587.1"/>
    </source>
</evidence>
<keyword evidence="2" id="KW-1185">Reference proteome</keyword>
<proteinExistence type="predicted"/>
<dbReference type="KEGG" id="vg:55632576"/>
<name>A0A1V0E6T9_9CAUD</name>
<accession>A0A1V0E6T9</accession>